<evidence type="ECO:0000256" key="7">
    <source>
        <dbReference type="ARBA" id="ARBA00023065"/>
    </source>
</evidence>
<feature type="chain" id="PRO_5035819516" evidence="13">
    <location>
        <begin position="27"/>
        <end position="706"/>
    </location>
</feature>
<evidence type="ECO:0000256" key="3">
    <source>
        <dbReference type="ARBA" id="ARBA00022452"/>
    </source>
</evidence>
<comment type="caution">
    <text evidence="16">The sequence shown here is derived from an EMBL/GenBank/DDBJ whole genome shotgun (WGS) entry which is preliminary data.</text>
</comment>
<keyword evidence="13" id="KW-0732">Signal</keyword>
<dbReference type="AlphaFoldDB" id="A0A8S8X9K3"/>
<evidence type="ECO:0000259" key="14">
    <source>
        <dbReference type="Pfam" id="PF00593"/>
    </source>
</evidence>
<dbReference type="RefSeq" id="WP_420240907.1">
    <property type="nucleotide sequence ID" value="NZ_BOPV01000001.1"/>
</dbReference>
<keyword evidence="6" id="KW-0408">Iron</keyword>
<dbReference type="GO" id="GO:0009279">
    <property type="term" value="C:cell outer membrane"/>
    <property type="evidence" value="ECO:0007669"/>
    <property type="project" value="UniProtKB-SubCell"/>
</dbReference>
<feature type="domain" description="TonB-dependent receptor plug" evidence="15">
    <location>
        <begin position="43"/>
        <end position="149"/>
    </location>
</feature>
<dbReference type="CDD" id="cd01347">
    <property type="entry name" value="ligand_gated_channel"/>
    <property type="match status" value="1"/>
</dbReference>
<evidence type="ECO:0000256" key="12">
    <source>
        <dbReference type="RuleBase" id="RU003357"/>
    </source>
</evidence>
<organism evidence="16 17">
    <name type="scientific">Roseiterribacter gracilis</name>
    <dbReference type="NCBI Taxonomy" id="2812848"/>
    <lineage>
        <taxon>Bacteria</taxon>
        <taxon>Pseudomonadati</taxon>
        <taxon>Pseudomonadota</taxon>
        <taxon>Alphaproteobacteria</taxon>
        <taxon>Rhodospirillales</taxon>
        <taxon>Roseiterribacteraceae</taxon>
        <taxon>Roseiterribacter</taxon>
    </lineage>
</organism>
<evidence type="ECO:0000313" key="16">
    <source>
        <dbReference type="EMBL" id="GIL37997.1"/>
    </source>
</evidence>
<evidence type="ECO:0000256" key="4">
    <source>
        <dbReference type="ARBA" id="ARBA00022496"/>
    </source>
</evidence>
<evidence type="ECO:0000259" key="15">
    <source>
        <dbReference type="Pfam" id="PF07715"/>
    </source>
</evidence>
<dbReference type="EMBL" id="BOPV01000001">
    <property type="protein sequence ID" value="GIL37997.1"/>
    <property type="molecule type" value="Genomic_DNA"/>
</dbReference>
<evidence type="ECO:0000256" key="1">
    <source>
        <dbReference type="ARBA" id="ARBA00004571"/>
    </source>
</evidence>
<evidence type="ECO:0000256" key="13">
    <source>
        <dbReference type="SAM" id="SignalP"/>
    </source>
</evidence>
<dbReference type="InterPro" id="IPR012910">
    <property type="entry name" value="Plug_dom"/>
</dbReference>
<dbReference type="PANTHER" id="PTHR32552:SF81">
    <property type="entry name" value="TONB-DEPENDENT OUTER MEMBRANE RECEPTOR"/>
    <property type="match status" value="1"/>
</dbReference>
<dbReference type="PANTHER" id="PTHR32552">
    <property type="entry name" value="FERRICHROME IRON RECEPTOR-RELATED"/>
    <property type="match status" value="1"/>
</dbReference>
<gene>
    <name evidence="16" type="primary">fyuA_2</name>
    <name evidence="16" type="ORF">TMPK1_02340</name>
</gene>
<keyword evidence="17" id="KW-1185">Reference proteome</keyword>
<dbReference type="PROSITE" id="PS52016">
    <property type="entry name" value="TONB_DEPENDENT_REC_3"/>
    <property type="match status" value="1"/>
</dbReference>
<accession>A0A8S8X9K3</accession>
<protein>
    <submittedName>
        <fullName evidence="16">TonB-dependent receptor</fullName>
    </submittedName>
</protein>
<evidence type="ECO:0000256" key="8">
    <source>
        <dbReference type="ARBA" id="ARBA00023077"/>
    </source>
</evidence>
<dbReference type="Gene3D" id="2.40.170.20">
    <property type="entry name" value="TonB-dependent receptor, beta-barrel domain"/>
    <property type="match status" value="1"/>
</dbReference>
<evidence type="ECO:0000256" key="9">
    <source>
        <dbReference type="ARBA" id="ARBA00023136"/>
    </source>
</evidence>
<comment type="subcellular location">
    <subcellularLocation>
        <location evidence="1 11">Cell outer membrane</location>
        <topology evidence="1 11">Multi-pass membrane protein</topology>
    </subcellularLocation>
</comment>
<keyword evidence="10 11" id="KW-0998">Cell outer membrane</keyword>
<keyword evidence="16" id="KW-0675">Receptor</keyword>
<keyword evidence="3 11" id="KW-1134">Transmembrane beta strand</keyword>
<name>A0A8S8X9K3_9PROT</name>
<keyword evidence="5 11" id="KW-0812">Transmembrane</keyword>
<sequence length="706" mass="77198">MRVQNKVAFGVLMATTALVLPGTAYAQIEEVTVTASRVGATDLQKTPIAISAYSGAQIERTFSYGLKDLIQLTPNIAVAQNSSFAQVYIRGIGSNNVFNGSDPSSAVQVDGIYMARPNSQFVNFYDVERVEVLRGPQGTLYGRNATGGVINVISRKPSTEKLDAKAQETIGNYGFTRTEGYVNVPVTDKVAASLSAYYVYGDPKRTNIIPTGNDIDNQNQGGARGQVLVKLTDNIESITRFDFDSAYTHPMGFAKPLFRYTPFTNTILGDYSKVALNQTNLGTVRDYGGSEELNWQLGNGMVLKSLTGARHNLTKSRTDTDSSETNTTVSNIYESQRQFSQEVNLSGKIGALDFVGGLYYFFEQNQSRNVIEARVPNTGTAINPSVHTNAYAAYTQGTYHVTDQLSGTVGARYTQEQKDFYNTSGTLNLASMQYINNGPIKTIAKGKYYSFTPKFGVEYSPTKDIMLFASVTKGFKSGGFNQTNTNPFGGFAPEKLWSYEAGVKTEWLNKRLRVNFTGFKYNYDNLQVQAFIRPGVTDITNASDAEVWGLELETIVEPVKGLLFTANLSKLQATYLTFPAAPGPGGITVNATGNYLNSAPPYMVNFAADYTYDLAGGDMLFAHADYLWTDKQYFVASNDPQQSQGAYGLLNASIGYESPDGKWRASLWGKNLTGKQYVNTTATVSAVVSGRPGDLRTFGARLSWKL</sequence>
<dbReference type="Pfam" id="PF00593">
    <property type="entry name" value="TonB_dep_Rec_b-barrel"/>
    <property type="match status" value="1"/>
</dbReference>
<evidence type="ECO:0000256" key="5">
    <source>
        <dbReference type="ARBA" id="ARBA00022692"/>
    </source>
</evidence>
<evidence type="ECO:0000313" key="17">
    <source>
        <dbReference type="Proteomes" id="UP000681075"/>
    </source>
</evidence>
<keyword evidence="4" id="KW-0410">Iron transport</keyword>
<comment type="similarity">
    <text evidence="11 12">Belongs to the TonB-dependent receptor family.</text>
</comment>
<evidence type="ECO:0000256" key="10">
    <source>
        <dbReference type="ARBA" id="ARBA00023237"/>
    </source>
</evidence>
<feature type="domain" description="TonB-dependent receptor-like beta-barrel" evidence="14">
    <location>
        <begin position="251"/>
        <end position="672"/>
    </location>
</feature>
<keyword evidence="7" id="KW-0406">Ion transport</keyword>
<dbReference type="Proteomes" id="UP000681075">
    <property type="component" value="Unassembled WGS sequence"/>
</dbReference>
<dbReference type="InterPro" id="IPR036942">
    <property type="entry name" value="Beta-barrel_TonB_sf"/>
</dbReference>
<proteinExistence type="inferred from homology"/>
<keyword evidence="2 11" id="KW-0813">Transport</keyword>
<dbReference type="SUPFAM" id="SSF56935">
    <property type="entry name" value="Porins"/>
    <property type="match status" value="1"/>
</dbReference>
<dbReference type="GO" id="GO:0006826">
    <property type="term" value="P:iron ion transport"/>
    <property type="evidence" value="ECO:0007669"/>
    <property type="project" value="UniProtKB-KW"/>
</dbReference>
<feature type="signal peptide" evidence="13">
    <location>
        <begin position="1"/>
        <end position="26"/>
    </location>
</feature>
<evidence type="ECO:0000256" key="11">
    <source>
        <dbReference type="PROSITE-ProRule" id="PRU01360"/>
    </source>
</evidence>
<reference evidence="16" key="1">
    <citation type="submission" date="2021-02" db="EMBL/GenBank/DDBJ databases">
        <title>Genome sequence of Rhodospirillales sp. strain TMPK1 isolated from soil.</title>
        <authorList>
            <person name="Nakai R."/>
            <person name="Kusada H."/>
            <person name="Tamaki H."/>
        </authorList>
    </citation>
    <scope>NUCLEOTIDE SEQUENCE</scope>
    <source>
        <strain evidence="16">TMPK1</strain>
    </source>
</reference>
<dbReference type="Pfam" id="PF07715">
    <property type="entry name" value="Plug"/>
    <property type="match status" value="1"/>
</dbReference>
<evidence type="ECO:0000256" key="6">
    <source>
        <dbReference type="ARBA" id="ARBA00023004"/>
    </source>
</evidence>
<dbReference type="InterPro" id="IPR000531">
    <property type="entry name" value="Beta-barrel_TonB"/>
</dbReference>
<dbReference type="InterPro" id="IPR039426">
    <property type="entry name" value="TonB-dep_rcpt-like"/>
</dbReference>
<keyword evidence="8 12" id="KW-0798">TonB box</keyword>
<evidence type="ECO:0000256" key="2">
    <source>
        <dbReference type="ARBA" id="ARBA00022448"/>
    </source>
</evidence>
<keyword evidence="9 11" id="KW-0472">Membrane</keyword>